<dbReference type="Proteomes" id="UP000316639">
    <property type="component" value="Unassembled WGS sequence"/>
</dbReference>
<comment type="caution">
    <text evidence="1">The sequence shown here is derived from an EMBL/GenBank/DDBJ whole genome shotgun (WGS) entry which is preliminary data.</text>
</comment>
<name>A0A563EX62_9PSEU</name>
<proteinExistence type="predicted"/>
<evidence type="ECO:0000313" key="2">
    <source>
        <dbReference type="Proteomes" id="UP000316639"/>
    </source>
</evidence>
<gene>
    <name evidence="1" type="ORF">FKR81_12665</name>
</gene>
<protein>
    <submittedName>
        <fullName evidence="1">Uncharacterized protein</fullName>
    </submittedName>
</protein>
<evidence type="ECO:0000313" key="1">
    <source>
        <dbReference type="EMBL" id="TWP51714.1"/>
    </source>
</evidence>
<accession>A0A563EX62</accession>
<dbReference type="AlphaFoldDB" id="A0A563EX62"/>
<organism evidence="1 2">
    <name type="scientific">Lentzea tibetensis</name>
    <dbReference type="NCBI Taxonomy" id="2591470"/>
    <lineage>
        <taxon>Bacteria</taxon>
        <taxon>Bacillati</taxon>
        <taxon>Actinomycetota</taxon>
        <taxon>Actinomycetes</taxon>
        <taxon>Pseudonocardiales</taxon>
        <taxon>Pseudonocardiaceae</taxon>
        <taxon>Lentzea</taxon>
    </lineage>
</organism>
<reference evidence="1 2" key="1">
    <citation type="submission" date="2019-07" db="EMBL/GenBank/DDBJ databases">
        <title>Lentzea xizangensis sp. nov., isolated from Qinghai-Tibetan Plateau Soils.</title>
        <authorList>
            <person name="Huang J."/>
        </authorList>
    </citation>
    <scope>NUCLEOTIDE SEQUENCE [LARGE SCALE GENOMIC DNA]</scope>
    <source>
        <strain evidence="1 2">FXJ1.1311</strain>
    </source>
</reference>
<dbReference type="OrthoDB" id="3691370at2"/>
<keyword evidence="2" id="KW-1185">Reference proteome</keyword>
<dbReference type="EMBL" id="VOBR01000007">
    <property type="protein sequence ID" value="TWP51714.1"/>
    <property type="molecule type" value="Genomic_DNA"/>
</dbReference>
<dbReference type="RefSeq" id="WP_146351333.1">
    <property type="nucleotide sequence ID" value="NZ_VOBR01000007.1"/>
</dbReference>
<sequence length="114" mass="12955">MSQLVFGEPDFFSSSQIRDYCNNARMLMRPVANELRVGAEELEAALKYVKSANPMPFGLDSRVRAKLVAKHMIRGAEAVEVLCGSMVKTYLSFRKHYVAELSMASNRREFKFDV</sequence>